<keyword evidence="2" id="KW-1185">Reference proteome</keyword>
<organism evidence="1 2">
    <name type="scientific">Octopus vulgaris</name>
    <name type="common">Common octopus</name>
    <dbReference type="NCBI Taxonomy" id="6645"/>
    <lineage>
        <taxon>Eukaryota</taxon>
        <taxon>Metazoa</taxon>
        <taxon>Spiralia</taxon>
        <taxon>Lophotrochozoa</taxon>
        <taxon>Mollusca</taxon>
        <taxon>Cephalopoda</taxon>
        <taxon>Coleoidea</taxon>
        <taxon>Octopodiformes</taxon>
        <taxon>Octopoda</taxon>
        <taxon>Incirrata</taxon>
        <taxon>Octopodidae</taxon>
        <taxon>Octopus</taxon>
    </lineage>
</organism>
<accession>A0AA36ASV0</accession>
<gene>
    <name evidence="1" type="ORF">OCTVUL_1B002642</name>
</gene>
<dbReference type="EMBL" id="OX597817">
    <property type="protein sequence ID" value="CAI9720627.1"/>
    <property type="molecule type" value="Genomic_DNA"/>
</dbReference>
<reference evidence="1" key="1">
    <citation type="submission" date="2023-08" db="EMBL/GenBank/DDBJ databases">
        <authorList>
            <person name="Alioto T."/>
            <person name="Alioto T."/>
            <person name="Gomez Garrido J."/>
        </authorList>
    </citation>
    <scope>NUCLEOTIDE SEQUENCE</scope>
</reference>
<protein>
    <submittedName>
        <fullName evidence="1">Uncharacterized protein</fullName>
    </submittedName>
</protein>
<proteinExistence type="predicted"/>
<dbReference type="PANTHER" id="PTHR37162:SF1">
    <property type="entry name" value="BED-TYPE DOMAIN-CONTAINING PROTEIN"/>
    <property type="match status" value="1"/>
</dbReference>
<name>A0AA36ASV0_OCTVU</name>
<dbReference type="Proteomes" id="UP001162480">
    <property type="component" value="Chromosome 4"/>
</dbReference>
<evidence type="ECO:0000313" key="1">
    <source>
        <dbReference type="EMBL" id="CAI9720627.1"/>
    </source>
</evidence>
<sequence length="104" mass="11817">MVRLRVGLYDAVKTAFTKEDVSLSNILGFTSDNCSTMMGHAVKVLPSYFESFLKDLTSYFSRSSKRQNDFSMIRSVVGTKENKIPKLPQTKWLSCENVINIIIE</sequence>
<evidence type="ECO:0000313" key="2">
    <source>
        <dbReference type="Proteomes" id="UP001162480"/>
    </source>
</evidence>
<dbReference type="PANTHER" id="PTHR37162">
    <property type="entry name" value="HAT FAMILY DIMERISATION DOMAINCONTAINING PROTEIN-RELATED"/>
    <property type="match status" value="1"/>
</dbReference>
<dbReference type="AlphaFoldDB" id="A0AA36ASV0"/>